<dbReference type="PIRSF" id="PIRSF017385">
    <property type="entry name" value="CtaF"/>
    <property type="match status" value="1"/>
</dbReference>
<accession>A0A2U2RJ19</accession>
<feature type="transmembrane region" description="Helical" evidence="11">
    <location>
        <begin position="37"/>
        <end position="59"/>
    </location>
</feature>
<comment type="similarity">
    <text evidence="3 10">Belongs to the cytochrome c oxidase bacterial subunit CtaF family.</text>
</comment>
<evidence type="ECO:0000313" key="12">
    <source>
        <dbReference type="EMBL" id="PWH05872.1"/>
    </source>
</evidence>
<dbReference type="OrthoDB" id="5244617at2"/>
<comment type="subunit">
    <text evidence="10">Associates with subunits I, II and III to form cytochrome c oxidase.</text>
</comment>
<evidence type="ECO:0000256" key="8">
    <source>
        <dbReference type="ARBA" id="ARBA00023136"/>
    </source>
</evidence>
<organism evidence="12 13">
    <name type="scientific">Brachybacterium endophyticum</name>
    <dbReference type="NCBI Taxonomy" id="2182385"/>
    <lineage>
        <taxon>Bacteria</taxon>
        <taxon>Bacillati</taxon>
        <taxon>Actinomycetota</taxon>
        <taxon>Actinomycetes</taxon>
        <taxon>Micrococcales</taxon>
        <taxon>Dermabacteraceae</taxon>
        <taxon>Brachybacterium</taxon>
    </lineage>
</organism>
<comment type="catalytic activity">
    <reaction evidence="9 10">
        <text>4 Fe(II)-[cytochrome c] + O2 + 8 H(+)(in) = 4 Fe(III)-[cytochrome c] + 2 H2O + 4 H(+)(out)</text>
        <dbReference type="Rhea" id="RHEA:11436"/>
        <dbReference type="Rhea" id="RHEA-COMP:10350"/>
        <dbReference type="Rhea" id="RHEA-COMP:14399"/>
        <dbReference type="ChEBI" id="CHEBI:15377"/>
        <dbReference type="ChEBI" id="CHEBI:15378"/>
        <dbReference type="ChEBI" id="CHEBI:15379"/>
        <dbReference type="ChEBI" id="CHEBI:29033"/>
        <dbReference type="ChEBI" id="CHEBI:29034"/>
        <dbReference type="EC" id="7.1.1.9"/>
    </reaction>
</comment>
<protein>
    <recommendedName>
        <fullName evidence="10">Cytochrome c oxidase polypeptide 4</fullName>
        <ecNumber evidence="10">7.1.1.9</ecNumber>
    </recommendedName>
    <alternativeName>
        <fullName evidence="10">Cytochrome aa3 subunit 4</fullName>
    </alternativeName>
    <alternativeName>
        <fullName evidence="10">Cytochrome c oxidase polypeptide IV</fullName>
    </alternativeName>
</protein>
<dbReference type="AlphaFoldDB" id="A0A2U2RJ19"/>
<evidence type="ECO:0000256" key="1">
    <source>
        <dbReference type="ARBA" id="ARBA00002536"/>
    </source>
</evidence>
<dbReference type="EMBL" id="QFKX01000004">
    <property type="protein sequence ID" value="PWH05872.1"/>
    <property type="molecule type" value="Genomic_DNA"/>
</dbReference>
<keyword evidence="6 10" id="KW-1278">Translocase</keyword>
<comment type="function">
    <text evidence="1 10">Part of cytochrome c oxidase, its function is unknown.</text>
</comment>
<evidence type="ECO:0000256" key="3">
    <source>
        <dbReference type="ARBA" id="ARBA00006870"/>
    </source>
</evidence>
<evidence type="ECO:0000256" key="4">
    <source>
        <dbReference type="ARBA" id="ARBA00022475"/>
    </source>
</evidence>
<evidence type="ECO:0000256" key="5">
    <source>
        <dbReference type="ARBA" id="ARBA00022692"/>
    </source>
</evidence>
<feature type="transmembrane region" description="Helical" evidence="11">
    <location>
        <begin position="97"/>
        <end position="128"/>
    </location>
</feature>
<evidence type="ECO:0000256" key="2">
    <source>
        <dbReference type="ARBA" id="ARBA00004651"/>
    </source>
</evidence>
<name>A0A2U2RJ19_9MICO</name>
<keyword evidence="4 10" id="KW-1003">Cell membrane</keyword>
<dbReference type="InterPro" id="IPR021050">
    <property type="entry name" value="Cyt_c_oxidase_su4_actinobac"/>
</dbReference>
<evidence type="ECO:0000256" key="10">
    <source>
        <dbReference type="PIRNR" id="PIRNR017385"/>
    </source>
</evidence>
<dbReference type="RefSeq" id="WP_109276228.1">
    <property type="nucleotide sequence ID" value="NZ_QFKX01000004.1"/>
</dbReference>
<dbReference type="EC" id="7.1.1.9" evidence="10"/>
<proteinExistence type="inferred from homology"/>
<evidence type="ECO:0000256" key="11">
    <source>
        <dbReference type="SAM" id="Phobius"/>
    </source>
</evidence>
<dbReference type="GO" id="GO:0022900">
    <property type="term" value="P:electron transport chain"/>
    <property type="evidence" value="ECO:0007669"/>
    <property type="project" value="InterPro"/>
</dbReference>
<feature type="transmembrane region" description="Helical" evidence="11">
    <location>
        <begin position="6"/>
        <end position="25"/>
    </location>
</feature>
<evidence type="ECO:0000256" key="7">
    <source>
        <dbReference type="ARBA" id="ARBA00022989"/>
    </source>
</evidence>
<comment type="subcellular location">
    <subcellularLocation>
        <location evidence="2">Cell membrane</location>
        <topology evidence="2">Multi-pass membrane protein</topology>
    </subcellularLocation>
</comment>
<keyword evidence="5 11" id="KW-0812">Transmembrane</keyword>
<gene>
    <name evidence="12" type="ORF">DEO23_11805</name>
</gene>
<reference evidence="12 13" key="1">
    <citation type="submission" date="2018-05" db="EMBL/GenBank/DDBJ databases">
        <title>Brachybacterium sp. M1HQ-2T, whole genome shotgun sequence.</title>
        <authorList>
            <person name="Tuo L."/>
        </authorList>
    </citation>
    <scope>NUCLEOTIDE SEQUENCE [LARGE SCALE GENOMIC DNA]</scope>
    <source>
        <strain evidence="12 13">M1HQ-2</strain>
    </source>
</reference>
<sequence length="138" mass="15041">MRTTALIFWILAAFFLVVTIAYGILTGVWSPLGIETAGFPAFIMVSLLAALIATTLTWASRRFPDRAEENPEAEVSDEAGVQGSFSPYSWWPMWTSIGAGLCFLGIAAGWWILAIGTIFAIVGLVGWVMEFSRGQHAH</sequence>
<evidence type="ECO:0000313" key="13">
    <source>
        <dbReference type="Proteomes" id="UP000245590"/>
    </source>
</evidence>
<dbReference type="Pfam" id="PF12270">
    <property type="entry name" value="Cyt_c_ox_IV"/>
    <property type="match status" value="1"/>
</dbReference>
<keyword evidence="7 11" id="KW-1133">Transmembrane helix</keyword>
<keyword evidence="13" id="KW-1185">Reference proteome</keyword>
<evidence type="ECO:0000256" key="9">
    <source>
        <dbReference type="ARBA" id="ARBA00047816"/>
    </source>
</evidence>
<evidence type="ECO:0000256" key="6">
    <source>
        <dbReference type="ARBA" id="ARBA00022967"/>
    </source>
</evidence>
<dbReference type="GO" id="GO:0005886">
    <property type="term" value="C:plasma membrane"/>
    <property type="evidence" value="ECO:0007669"/>
    <property type="project" value="UniProtKB-SubCell"/>
</dbReference>
<comment type="caution">
    <text evidence="12">The sequence shown here is derived from an EMBL/GenBank/DDBJ whole genome shotgun (WGS) entry which is preliminary data.</text>
</comment>
<keyword evidence="8 10" id="KW-0472">Membrane</keyword>
<dbReference type="GO" id="GO:0004129">
    <property type="term" value="F:cytochrome-c oxidase activity"/>
    <property type="evidence" value="ECO:0007669"/>
    <property type="project" value="UniProtKB-EC"/>
</dbReference>
<dbReference type="Proteomes" id="UP000245590">
    <property type="component" value="Unassembled WGS sequence"/>
</dbReference>